<evidence type="ECO:0000256" key="3">
    <source>
        <dbReference type="ARBA" id="ARBA00022692"/>
    </source>
</evidence>
<dbReference type="EMBL" id="DTMQ01000021">
    <property type="protein sequence ID" value="HGE99161.1"/>
    <property type="molecule type" value="Genomic_DNA"/>
</dbReference>
<keyword evidence="2" id="KW-1003">Cell membrane</keyword>
<keyword evidence="3 6" id="KW-0812">Transmembrane</keyword>
<keyword evidence="4 6" id="KW-1133">Transmembrane helix</keyword>
<feature type="domain" description="Tyrosine-protein kinase G-rich" evidence="8">
    <location>
        <begin position="297"/>
        <end position="366"/>
    </location>
</feature>
<reference evidence="9" key="1">
    <citation type="journal article" date="2020" name="mSystems">
        <title>Genome- and Community-Level Interaction Insights into Carbon Utilization and Element Cycling Functions of Hydrothermarchaeota in Hydrothermal Sediment.</title>
        <authorList>
            <person name="Zhou Z."/>
            <person name="Liu Y."/>
            <person name="Xu W."/>
            <person name="Pan J."/>
            <person name="Luo Z.H."/>
            <person name="Li M."/>
        </authorList>
    </citation>
    <scope>NUCLEOTIDE SEQUENCE [LARGE SCALE GENOMIC DNA]</scope>
    <source>
        <strain evidence="9">SpSt-906</strain>
    </source>
</reference>
<name>A0A7C3UWI2_UNCW3</name>
<evidence type="ECO:0000256" key="5">
    <source>
        <dbReference type="ARBA" id="ARBA00023136"/>
    </source>
</evidence>
<evidence type="ECO:0000259" key="7">
    <source>
        <dbReference type="Pfam" id="PF02706"/>
    </source>
</evidence>
<feature type="transmembrane region" description="Helical" evidence="6">
    <location>
        <begin position="17"/>
        <end position="36"/>
    </location>
</feature>
<dbReference type="InterPro" id="IPR003856">
    <property type="entry name" value="LPS_length_determ_N"/>
</dbReference>
<proteinExistence type="predicted"/>
<protein>
    <recommendedName>
        <fullName evidence="10">Tyrosine kinase G-rich domain-containing protein</fullName>
    </recommendedName>
</protein>
<dbReference type="AlphaFoldDB" id="A0A7C3UWI2"/>
<dbReference type="PANTHER" id="PTHR32309:SF13">
    <property type="entry name" value="FERRIC ENTEROBACTIN TRANSPORT PROTEIN FEPE"/>
    <property type="match status" value="1"/>
</dbReference>
<comment type="subcellular location">
    <subcellularLocation>
        <location evidence="1">Cell membrane</location>
        <topology evidence="1">Multi-pass membrane protein</topology>
    </subcellularLocation>
</comment>
<dbReference type="Pfam" id="PF02706">
    <property type="entry name" value="Wzz"/>
    <property type="match status" value="1"/>
</dbReference>
<feature type="domain" description="Polysaccharide chain length determinant N-terminal" evidence="7">
    <location>
        <begin position="4"/>
        <end position="103"/>
    </location>
</feature>
<keyword evidence="5 6" id="KW-0472">Membrane</keyword>
<evidence type="ECO:0000313" key="9">
    <source>
        <dbReference type="EMBL" id="HGE99161.1"/>
    </source>
</evidence>
<dbReference type="GO" id="GO:0005886">
    <property type="term" value="C:plasma membrane"/>
    <property type="evidence" value="ECO:0007669"/>
    <property type="project" value="UniProtKB-SubCell"/>
</dbReference>
<comment type="caution">
    <text evidence="9">The sequence shown here is derived from an EMBL/GenBank/DDBJ whole genome shotgun (WGS) entry which is preliminary data.</text>
</comment>
<evidence type="ECO:0000256" key="1">
    <source>
        <dbReference type="ARBA" id="ARBA00004651"/>
    </source>
</evidence>
<evidence type="ECO:0008006" key="10">
    <source>
        <dbReference type="Google" id="ProtNLM"/>
    </source>
</evidence>
<dbReference type="InterPro" id="IPR032807">
    <property type="entry name" value="GNVR"/>
</dbReference>
<gene>
    <name evidence="9" type="ORF">ENX07_03715</name>
</gene>
<accession>A0A7C3UWI2</accession>
<dbReference type="Pfam" id="PF13807">
    <property type="entry name" value="GNVR"/>
    <property type="match status" value="1"/>
</dbReference>
<evidence type="ECO:0000256" key="4">
    <source>
        <dbReference type="ARBA" id="ARBA00022989"/>
    </source>
</evidence>
<evidence type="ECO:0000256" key="2">
    <source>
        <dbReference type="ARBA" id="ARBA00022475"/>
    </source>
</evidence>
<evidence type="ECO:0000259" key="8">
    <source>
        <dbReference type="Pfam" id="PF13807"/>
    </source>
</evidence>
<dbReference type="GO" id="GO:0004713">
    <property type="term" value="F:protein tyrosine kinase activity"/>
    <property type="evidence" value="ECO:0007669"/>
    <property type="project" value="TreeGrafter"/>
</dbReference>
<evidence type="ECO:0000256" key="6">
    <source>
        <dbReference type="SAM" id="Phobius"/>
    </source>
</evidence>
<dbReference type="InterPro" id="IPR050445">
    <property type="entry name" value="Bact_polysacc_biosynth/exp"/>
</dbReference>
<feature type="transmembrane region" description="Helical" evidence="6">
    <location>
        <begin position="348"/>
        <end position="368"/>
    </location>
</feature>
<dbReference type="PANTHER" id="PTHR32309">
    <property type="entry name" value="TYROSINE-PROTEIN KINASE"/>
    <property type="match status" value="1"/>
</dbReference>
<organism evidence="9">
    <name type="scientific">candidate division WOR-3 bacterium</name>
    <dbReference type="NCBI Taxonomy" id="2052148"/>
    <lineage>
        <taxon>Bacteria</taxon>
        <taxon>Bacteria division WOR-3</taxon>
    </lineage>
</organism>
<sequence>METLIKYLGIITNYRKLIFYDVLIFTLLGVVISFLLPPKYRASAQILPPPEETEFAGLLGTTGLSIPKLSRLARGGSFLRGSTPSDLIGAILMSRTIQERVVNACDLMKVYKIKNSMERAVKTLAEATKIRVSDEGVVEVSVEAPKPKLAADIANAYIEELDRFLKESNMSRGKNMRLFIEKRLATAAEELRAAQESLRVFQERHRVVALDEETKAVIDAYATLKAELLKKEMELGVAQKVSSPENFYVMRIKREIEEFKRQLADIESGRSRGKGFGAGFAVPFSRLPAVSAEYARRLRDYRVQEEIYALLVQQYEQAKILEARDTPTITVLDYARVPERRSFPKRKVIVGLAFILSLLGGVLFAFGLEYKKTLPKDSFIHQELIRIEGIIKSEFALMKRLFAKRKEGE</sequence>